<dbReference type="EMBL" id="CP119311">
    <property type="protein sequence ID" value="WEK36962.1"/>
    <property type="molecule type" value="Genomic_DNA"/>
</dbReference>
<dbReference type="Pfam" id="PF03966">
    <property type="entry name" value="Trm112p"/>
    <property type="match status" value="1"/>
</dbReference>
<dbReference type="AlphaFoldDB" id="A0AAJ5WWN4"/>
<dbReference type="Gene3D" id="2.20.25.10">
    <property type="match status" value="1"/>
</dbReference>
<dbReference type="SUPFAM" id="SSF158997">
    <property type="entry name" value="Trm112p-like"/>
    <property type="match status" value="1"/>
</dbReference>
<evidence type="ECO:0000313" key="2">
    <source>
        <dbReference type="Proteomes" id="UP001220610"/>
    </source>
</evidence>
<gene>
    <name evidence="1" type="ORF">P0Y53_05555</name>
</gene>
<accession>A0AAJ5WWN4</accession>
<organism evidence="1 2">
    <name type="scientific">Candidatus Pseudobacter hemicellulosilyticus</name>
    <dbReference type="NCBI Taxonomy" id="3121375"/>
    <lineage>
        <taxon>Bacteria</taxon>
        <taxon>Pseudomonadati</taxon>
        <taxon>Bacteroidota</taxon>
        <taxon>Chitinophagia</taxon>
        <taxon>Chitinophagales</taxon>
        <taxon>Chitinophagaceae</taxon>
        <taxon>Pseudobacter</taxon>
    </lineage>
</organism>
<dbReference type="Proteomes" id="UP001220610">
    <property type="component" value="Chromosome"/>
</dbReference>
<sequence>MKLSFLNKLACPMDKQELELKVFVTDTEQHILEGMLTCSHCKRYYPIIHGVPIMSPDEYREFALEAPVLKKWQAQLKGRVTENFQLLPDTDPAAL</sequence>
<name>A0AAJ5WWN4_9BACT</name>
<evidence type="ECO:0000313" key="1">
    <source>
        <dbReference type="EMBL" id="WEK36962.1"/>
    </source>
</evidence>
<dbReference type="InterPro" id="IPR005651">
    <property type="entry name" value="Trm112-like"/>
</dbReference>
<reference evidence="1" key="1">
    <citation type="submission" date="2023-03" db="EMBL/GenBank/DDBJ databases">
        <title>Andean soil-derived lignocellulolytic bacterial consortium as a source of novel taxa and putative plastic-active enzymes.</title>
        <authorList>
            <person name="Diaz-Garcia L."/>
            <person name="Chuvochina M."/>
            <person name="Feuerriegel G."/>
            <person name="Bunk B."/>
            <person name="Sproer C."/>
            <person name="Streit W.R."/>
            <person name="Rodriguez L.M."/>
            <person name="Overmann J."/>
            <person name="Jimenez D.J."/>
        </authorList>
    </citation>
    <scope>NUCLEOTIDE SEQUENCE</scope>
    <source>
        <strain evidence="1">MAG 7</strain>
    </source>
</reference>
<protein>
    <submittedName>
        <fullName evidence="1">Trm112 family protein</fullName>
    </submittedName>
</protein>
<proteinExistence type="predicted"/>